<evidence type="ECO:0000256" key="1">
    <source>
        <dbReference type="ARBA" id="ARBA00004651"/>
    </source>
</evidence>
<feature type="domain" description="GYF" evidence="8">
    <location>
        <begin position="18"/>
        <end position="61"/>
    </location>
</feature>
<dbReference type="InterPro" id="IPR010432">
    <property type="entry name" value="RDD"/>
</dbReference>
<feature type="transmembrane region" description="Helical" evidence="6">
    <location>
        <begin position="116"/>
        <end position="136"/>
    </location>
</feature>
<dbReference type="AlphaFoldDB" id="A0A934PN94"/>
<evidence type="ECO:0000256" key="4">
    <source>
        <dbReference type="ARBA" id="ARBA00022989"/>
    </source>
</evidence>
<evidence type="ECO:0000313" key="10">
    <source>
        <dbReference type="Proteomes" id="UP000613193"/>
    </source>
</evidence>
<reference evidence="9" key="1">
    <citation type="submission" date="2020-12" db="EMBL/GenBank/DDBJ databases">
        <title>Bacterial novel species Mucilaginibacter sp. SD-g isolated from soil.</title>
        <authorList>
            <person name="Jung H.-Y."/>
        </authorList>
    </citation>
    <scope>NUCLEOTIDE SEQUENCE</scope>
    <source>
        <strain evidence="9">SD-g</strain>
    </source>
</reference>
<dbReference type="InterPro" id="IPR051791">
    <property type="entry name" value="Pra-immunoreactive"/>
</dbReference>
<keyword evidence="2" id="KW-1003">Cell membrane</keyword>
<evidence type="ECO:0000256" key="6">
    <source>
        <dbReference type="SAM" id="Phobius"/>
    </source>
</evidence>
<evidence type="ECO:0000256" key="3">
    <source>
        <dbReference type="ARBA" id="ARBA00022692"/>
    </source>
</evidence>
<evidence type="ECO:0000259" key="7">
    <source>
        <dbReference type="Pfam" id="PF06271"/>
    </source>
</evidence>
<evidence type="ECO:0000313" key="9">
    <source>
        <dbReference type="EMBL" id="MBK0377689.1"/>
    </source>
</evidence>
<comment type="caution">
    <text evidence="9">The sequence shown here is derived from an EMBL/GenBank/DDBJ whole genome shotgun (WGS) entry which is preliminary data.</text>
</comment>
<dbReference type="EMBL" id="JAEHFW010000001">
    <property type="protein sequence ID" value="MBK0377689.1"/>
    <property type="molecule type" value="Genomic_DNA"/>
</dbReference>
<keyword evidence="5 6" id="KW-0472">Membrane</keyword>
<organism evidence="9 10">
    <name type="scientific">Mucilaginibacter segetis</name>
    <dbReference type="NCBI Taxonomy" id="2793071"/>
    <lineage>
        <taxon>Bacteria</taxon>
        <taxon>Pseudomonadati</taxon>
        <taxon>Bacteroidota</taxon>
        <taxon>Sphingobacteriia</taxon>
        <taxon>Sphingobacteriales</taxon>
        <taxon>Sphingobacteriaceae</taxon>
        <taxon>Mucilaginibacter</taxon>
    </lineage>
</organism>
<feature type="transmembrane region" description="Helical" evidence="6">
    <location>
        <begin position="173"/>
        <end position="191"/>
    </location>
</feature>
<dbReference type="PANTHER" id="PTHR36115">
    <property type="entry name" value="PROLINE-RICH ANTIGEN HOMOLOG-RELATED"/>
    <property type="match status" value="1"/>
</dbReference>
<dbReference type="GO" id="GO:0005886">
    <property type="term" value="C:plasma membrane"/>
    <property type="evidence" value="ECO:0007669"/>
    <property type="project" value="UniProtKB-SubCell"/>
</dbReference>
<dbReference type="InterPro" id="IPR025640">
    <property type="entry name" value="GYF_2"/>
</dbReference>
<dbReference type="PANTHER" id="PTHR36115:SF4">
    <property type="entry name" value="MEMBRANE PROTEIN"/>
    <property type="match status" value="1"/>
</dbReference>
<comment type="subcellular location">
    <subcellularLocation>
        <location evidence="1">Cell membrane</location>
        <topology evidence="1">Multi-pass membrane protein</topology>
    </subcellularLocation>
</comment>
<accession>A0A934PN94</accession>
<keyword evidence="10" id="KW-1185">Reference proteome</keyword>
<gene>
    <name evidence="9" type="ORF">I5M19_00110</name>
</gene>
<evidence type="ECO:0000259" key="8">
    <source>
        <dbReference type="Pfam" id="PF14237"/>
    </source>
</evidence>
<sequence length="213" mass="24071">MQAPGFDSEQSGIPQYILVVNGKPEGPFTIEELKTRGIKPGDFIKTPAMDDYKEAHEVAELRQLFGFSRQPVPIQYFGSFDQRLLASALDWFIVSGGFILVAFIAILFIQDKFIRLIISFSLLIIIPLTKLVYHIVMESSVKQATIGKLILKIRVCDIYGERITVGRAMGRNVAKILTVLTLFVGYILAFFNKKQQCLHDMIAETLVIKDRLE</sequence>
<dbReference type="Pfam" id="PF06271">
    <property type="entry name" value="RDD"/>
    <property type="match status" value="1"/>
</dbReference>
<feature type="transmembrane region" description="Helical" evidence="6">
    <location>
        <begin position="91"/>
        <end position="109"/>
    </location>
</feature>
<evidence type="ECO:0000256" key="5">
    <source>
        <dbReference type="ARBA" id="ARBA00023136"/>
    </source>
</evidence>
<dbReference type="RefSeq" id="WP_200062835.1">
    <property type="nucleotide sequence ID" value="NZ_JAEHFW010000001.1"/>
</dbReference>
<dbReference type="Pfam" id="PF14237">
    <property type="entry name" value="GYF_2"/>
    <property type="match status" value="1"/>
</dbReference>
<protein>
    <submittedName>
        <fullName evidence="9">RDD family protein</fullName>
    </submittedName>
</protein>
<evidence type="ECO:0000256" key="2">
    <source>
        <dbReference type="ARBA" id="ARBA00022475"/>
    </source>
</evidence>
<name>A0A934PN94_9SPHI</name>
<keyword evidence="4 6" id="KW-1133">Transmembrane helix</keyword>
<dbReference type="Proteomes" id="UP000613193">
    <property type="component" value="Unassembled WGS sequence"/>
</dbReference>
<feature type="domain" description="RDD" evidence="7">
    <location>
        <begin position="79"/>
        <end position="204"/>
    </location>
</feature>
<keyword evidence="3 6" id="KW-0812">Transmembrane</keyword>
<proteinExistence type="predicted"/>